<evidence type="ECO:0000313" key="2">
    <source>
        <dbReference type="Proteomes" id="UP001227268"/>
    </source>
</evidence>
<proteinExistence type="predicted"/>
<name>A0ACC2V3V8_9TREE</name>
<dbReference type="Proteomes" id="UP001227268">
    <property type="component" value="Unassembled WGS sequence"/>
</dbReference>
<evidence type="ECO:0000313" key="1">
    <source>
        <dbReference type="EMBL" id="KAJ9093702.1"/>
    </source>
</evidence>
<organism evidence="1 2">
    <name type="scientific">Naganishia friedmannii</name>
    <dbReference type="NCBI Taxonomy" id="89922"/>
    <lineage>
        <taxon>Eukaryota</taxon>
        <taxon>Fungi</taxon>
        <taxon>Dikarya</taxon>
        <taxon>Basidiomycota</taxon>
        <taxon>Agaricomycotina</taxon>
        <taxon>Tremellomycetes</taxon>
        <taxon>Filobasidiales</taxon>
        <taxon>Filobasidiaceae</taxon>
        <taxon>Naganishia</taxon>
    </lineage>
</organism>
<dbReference type="EMBL" id="JASBWT010000029">
    <property type="protein sequence ID" value="KAJ9093702.1"/>
    <property type="molecule type" value="Genomic_DNA"/>
</dbReference>
<protein>
    <submittedName>
        <fullName evidence="1">Uncharacterized protein</fullName>
    </submittedName>
</protein>
<accession>A0ACC2V3V8</accession>
<gene>
    <name evidence="1" type="ORF">QFC21_006298</name>
</gene>
<comment type="caution">
    <text evidence="1">The sequence shown here is derived from an EMBL/GenBank/DDBJ whole genome shotgun (WGS) entry which is preliminary data.</text>
</comment>
<sequence>MNDNDSLSSETLQNSASHGWDRDRVSSSPELILDDSRYGLPEISANSFITNMGGGTLAGATRRSSRQDDDKLEPILPDQLFRAMRDQSVDPDAVKAGSINSEDEQVLPKMDPQEEVDLVTWLSIDQPAPYTQHLGGDPVSHGENQWRKRSPSRVEPGTSSEDEVEVGGKKKKRRKKVLPNEDEEDELKNIGEGTESGDPVGIGDPDAR</sequence>
<keyword evidence="2" id="KW-1185">Reference proteome</keyword>
<reference evidence="1" key="1">
    <citation type="submission" date="2023-04" db="EMBL/GenBank/DDBJ databases">
        <title>Draft Genome sequencing of Naganishia species isolated from polar environments using Oxford Nanopore Technology.</title>
        <authorList>
            <person name="Leo P."/>
            <person name="Venkateswaran K."/>
        </authorList>
    </citation>
    <scope>NUCLEOTIDE SEQUENCE</scope>
    <source>
        <strain evidence="1">MNA-CCFEE 5423</strain>
    </source>
</reference>